<organism evidence="4 5">
    <name type="scientific">Liquorilactobacillus vini DSM 20605</name>
    <dbReference type="NCBI Taxonomy" id="1133569"/>
    <lineage>
        <taxon>Bacteria</taxon>
        <taxon>Bacillati</taxon>
        <taxon>Bacillota</taxon>
        <taxon>Bacilli</taxon>
        <taxon>Lactobacillales</taxon>
        <taxon>Lactobacillaceae</taxon>
        <taxon>Liquorilactobacillus</taxon>
    </lineage>
</organism>
<evidence type="ECO:0000313" key="4">
    <source>
        <dbReference type="EMBL" id="KRM89004.1"/>
    </source>
</evidence>
<dbReference type="GO" id="GO:0006531">
    <property type="term" value="P:aspartate metabolic process"/>
    <property type="evidence" value="ECO:0007669"/>
    <property type="project" value="TreeGrafter"/>
</dbReference>
<feature type="domain" description="Fumarate lyase N-terminal" evidence="2">
    <location>
        <begin position="9"/>
        <end position="341"/>
    </location>
</feature>
<dbReference type="InterPro" id="IPR051546">
    <property type="entry name" value="Aspartate_Ammonia-Lyase"/>
</dbReference>
<dbReference type="FunFam" id="1.20.200.10:FF:000001">
    <property type="entry name" value="Fumarate hydratase, mitochondrial"/>
    <property type="match status" value="1"/>
</dbReference>
<dbReference type="RefSeq" id="WP_010580683.1">
    <property type="nucleotide sequence ID" value="NZ_AHYZ01000100.1"/>
</dbReference>
<dbReference type="PATRIC" id="fig|1133569.4.peg.493"/>
<accession>A0A0R2CL77</accession>
<dbReference type="AlphaFoldDB" id="A0A0R2CL77"/>
<evidence type="ECO:0000259" key="3">
    <source>
        <dbReference type="Pfam" id="PF10415"/>
    </source>
</evidence>
<keyword evidence="1" id="KW-0456">Lyase</keyword>
<dbReference type="NCBIfam" id="NF008909">
    <property type="entry name" value="PRK12273.1"/>
    <property type="match status" value="1"/>
</dbReference>
<dbReference type="GO" id="GO:0005829">
    <property type="term" value="C:cytosol"/>
    <property type="evidence" value="ECO:0007669"/>
    <property type="project" value="TreeGrafter"/>
</dbReference>
<evidence type="ECO:0000313" key="5">
    <source>
        <dbReference type="Proteomes" id="UP000051576"/>
    </source>
</evidence>
<dbReference type="Gene3D" id="1.10.40.30">
    <property type="entry name" value="Fumarase/aspartase (C-terminal domain)"/>
    <property type="match status" value="1"/>
</dbReference>
<dbReference type="EMBL" id="AYYX01000015">
    <property type="protein sequence ID" value="KRM89004.1"/>
    <property type="molecule type" value="Genomic_DNA"/>
</dbReference>
<dbReference type="STRING" id="1133569.FD21_GL000467"/>
<evidence type="ECO:0000256" key="1">
    <source>
        <dbReference type="ARBA" id="ARBA00023239"/>
    </source>
</evidence>
<evidence type="ECO:0000259" key="2">
    <source>
        <dbReference type="Pfam" id="PF00206"/>
    </source>
</evidence>
<keyword evidence="5" id="KW-1185">Reference proteome</keyword>
<dbReference type="InterPro" id="IPR008948">
    <property type="entry name" value="L-Aspartase-like"/>
</dbReference>
<dbReference type="InterPro" id="IPR000362">
    <property type="entry name" value="Fumarate_lyase_fam"/>
</dbReference>
<feature type="domain" description="Fumarase C C-terminal" evidence="3">
    <location>
        <begin position="407"/>
        <end position="458"/>
    </location>
</feature>
<dbReference type="SUPFAM" id="SSF48557">
    <property type="entry name" value="L-aspartase-like"/>
    <property type="match status" value="1"/>
</dbReference>
<dbReference type="eggNOG" id="COG1027">
    <property type="taxonomic scope" value="Bacteria"/>
</dbReference>
<gene>
    <name evidence="4" type="ORF">FD21_GL000467</name>
</gene>
<sequence>MRIEKDAIGTLKITDDAYYGIHAKRAAENFPLGETRKVDPLLLKGLIQVKQACAETNYLTNNLTKEKFQAIVEAGDELQQNFEHYQQEFIVPNIQGGAGTSTNMNVNEVIANRALELLGHQKGEYQFLHPNDDVNRSQSTNDTYPTAGHLALIKVSSQLTSTVQDLIVEFKKLAQKNKHVLKLGRTQLEDAVPTTYGLSFQAYADLLQRCKQRLQIAREKLLTIPLGGTAIGTGINTTTAYQQKVVPVLVKRTGLPLKQAENLIDAVQNTDCYLETADAFKNLATSLGKISNDLRLLGSGPRTGLGELKIPKVQAGSSIMPGKVNPVIPEFVNQIAFQIIGYATTVTFGVEAGQLELNAFEPVMFQDLLDGARLLTAGIQSLITNCLQDLTINEDLCQSNIEHSAEIATILAPKIGYAAATQLVKQALSQKVSIRSLLQSKDFSTEKIEQLLSPENLLGPKCVKDKALAH</sequence>
<dbReference type="Gene3D" id="1.10.275.10">
    <property type="entry name" value="Fumarase/aspartase (N-terminal domain)"/>
    <property type="match status" value="1"/>
</dbReference>
<dbReference type="PANTHER" id="PTHR42696">
    <property type="entry name" value="ASPARTATE AMMONIA-LYASE"/>
    <property type="match status" value="1"/>
</dbReference>
<dbReference type="InterPro" id="IPR022761">
    <property type="entry name" value="Fumarate_lyase_N"/>
</dbReference>
<dbReference type="OrthoDB" id="9802809at2"/>
<dbReference type="Proteomes" id="UP000051576">
    <property type="component" value="Unassembled WGS sequence"/>
</dbReference>
<comment type="caution">
    <text evidence="4">The sequence shown here is derived from an EMBL/GenBank/DDBJ whole genome shotgun (WGS) entry which is preliminary data.</text>
</comment>
<dbReference type="PRINTS" id="PR00149">
    <property type="entry name" value="FUMRATELYASE"/>
</dbReference>
<dbReference type="Pfam" id="PF10415">
    <property type="entry name" value="FumaraseC_C"/>
    <property type="match status" value="1"/>
</dbReference>
<dbReference type="InterPro" id="IPR024083">
    <property type="entry name" value="Fumarase/histidase_N"/>
</dbReference>
<protein>
    <submittedName>
        <fullName evidence="4">Fumarase</fullName>
    </submittedName>
</protein>
<dbReference type="InterPro" id="IPR018951">
    <property type="entry name" value="Fumarase_C_C"/>
</dbReference>
<dbReference type="PANTHER" id="PTHR42696:SF2">
    <property type="entry name" value="ASPARTATE AMMONIA-LYASE"/>
    <property type="match status" value="1"/>
</dbReference>
<dbReference type="InterPro" id="IPR020557">
    <property type="entry name" value="Fumarate_lyase_CS"/>
</dbReference>
<reference evidence="4 5" key="1">
    <citation type="journal article" date="2015" name="Genome Announc.">
        <title>Expanding the biotechnology potential of lactobacilli through comparative genomics of 213 strains and associated genera.</title>
        <authorList>
            <person name="Sun Z."/>
            <person name="Harris H.M."/>
            <person name="McCann A."/>
            <person name="Guo C."/>
            <person name="Argimon S."/>
            <person name="Zhang W."/>
            <person name="Yang X."/>
            <person name="Jeffery I.B."/>
            <person name="Cooney J.C."/>
            <person name="Kagawa T.F."/>
            <person name="Liu W."/>
            <person name="Song Y."/>
            <person name="Salvetti E."/>
            <person name="Wrobel A."/>
            <person name="Rasinkangas P."/>
            <person name="Parkhill J."/>
            <person name="Rea M.C."/>
            <person name="O'Sullivan O."/>
            <person name="Ritari J."/>
            <person name="Douillard F.P."/>
            <person name="Paul Ross R."/>
            <person name="Yang R."/>
            <person name="Briner A.E."/>
            <person name="Felis G.E."/>
            <person name="de Vos W.M."/>
            <person name="Barrangou R."/>
            <person name="Klaenhammer T.R."/>
            <person name="Caufield P.W."/>
            <person name="Cui Y."/>
            <person name="Zhang H."/>
            <person name="O'Toole P.W."/>
        </authorList>
    </citation>
    <scope>NUCLEOTIDE SEQUENCE [LARGE SCALE GENOMIC DNA]</scope>
    <source>
        <strain evidence="4 5">DSM 20605</strain>
    </source>
</reference>
<dbReference type="GO" id="GO:0008797">
    <property type="term" value="F:aspartate ammonia-lyase activity"/>
    <property type="evidence" value="ECO:0007669"/>
    <property type="project" value="TreeGrafter"/>
</dbReference>
<name>A0A0R2CL77_9LACO</name>
<proteinExistence type="predicted"/>
<dbReference type="Pfam" id="PF00206">
    <property type="entry name" value="Lyase_1"/>
    <property type="match status" value="1"/>
</dbReference>
<dbReference type="Gene3D" id="1.20.200.10">
    <property type="entry name" value="Fumarase/aspartase (Central domain)"/>
    <property type="match status" value="1"/>
</dbReference>
<dbReference type="PROSITE" id="PS00163">
    <property type="entry name" value="FUMARATE_LYASES"/>
    <property type="match status" value="1"/>
</dbReference>
<dbReference type="GO" id="GO:0006099">
    <property type="term" value="P:tricarboxylic acid cycle"/>
    <property type="evidence" value="ECO:0007669"/>
    <property type="project" value="InterPro"/>
</dbReference>